<proteinExistence type="inferred from homology"/>
<dbReference type="PROSITE" id="PS01156">
    <property type="entry name" value="TONB_DEPENDENT_REC_2"/>
    <property type="match status" value="1"/>
</dbReference>
<comment type="similarity">
    <text evidence="12 14">Belongs to the TonB-dependent receptor family.</text>
</comment>
<evidence type="ECO:0000256" key="2">
    <source>
        <dbReference type="ARBA" id="ARBA00022448"/>
    </source>
</evidence>
<evidence type="ECO:0000256" key="5">
    <source>
        <dbReference type="ARBA" id="ARBA00022692"/>
    </source>
</evidence>
<evidence type="ECO:0000256" key="13">
    <source>
        <dbReference type="PROSITE-ProRule" id="PRU10144"/>
    </source>
</evidence>
<dbReference type="PANTHER" id="PTHR32552:SF81">
    <property type="entry name" value="TONB-DEPENDENT OUTER MEMBRANE RECEPTOR"/>
    <property type="match status" value="1"/>
</dbReference>
<dbReference type="Pfam" id="PF00593">
    <property type="entry name" value="TonB_dep_Rec_b-barrel"/>
    <property type="match status" value="1"/>
</dbReference>
<dbReference type="PROSITE" id="PS52016">
    <property type="entry name" value="TONB_DEPENDENT_REC_3"/>
    <property type="match status" value="1"/>
</dbReference>
<evidence type="ECO:0000256" key="15">
    <source>
        <dbReference type="SAM" id="SignalP"/>
    </source>
</evidence>
<evidence type="ECO:0000256" key="7">
    <source>
        <dbReference type="ARBA" id="ARBA00023004"/>
    </source>
</evidence>
<dbReference type="InterPro" id="IPR039426">
    <property type="entry name" value="TonB-dep_rcpt-like"/>
</dbReference>
<dbReference type="SUPFAM" id="SSF56935">
    <property type="entry name" value="Porins"/>
    <property type="match status" value="1"/>
</dbReference>
<evidence type="ECO:0000256" key="11">
    <source>
        <dbReference type="ARBA" id="ARBA00023237"/>
    </source>
</evidence>
<keyword evidence="7" id="KW-0408">Iron</keyword>
<gene>
    <name evidence="18" type="ORF">K3181_02655</name>
</gene>
<accession>A0ABS7JRS3</accession>
<evidence type="ECO:0000256" key="10">
    <source>
        <dbReference type="ARBA" id="ARBA00023136"/>
    </source>
</evidence>
<feature type="domain" description="TonB-dependent receptor-like beta-barrel" evidence="16">
    <location>
        <begin position="602"/>
        <end position="862"/>
    </location>
</feature>
<keyword evidence="4" id="KW-0410">Iron transport</keyword>
<dbReference type="PANTHER" id="PTHR32552">
    <property type="entry name" value="FERRICHROME IRON RECEPTOR-RELATED"/>
    <property type="match status" value="1"/>
</dbReference>
<reference evidence="18 19" key="1">
    <citation type="submission" date="2021-08" db="EMBL/GenBank/DDBJ databases">
        <title>Comparative Genomics Analysis of the Genus Qipengyuania Reveals Extensive Genetic Diversity and Metabolic Versatility, Including the Description of Fifteen Novel Species.</title>
        <authorList>
            <person name="Liu Y."/>
        </authorList>
    </citation>
    <scope>NUCLEOTIDE SEQUENCE [LARGE SCALE GENOMIC DNA]</scope>
    <source>
        <strain evidence="18 19">YG27</strain>
    </source>
</reference>
<evidence type="ECO:0000256" key="3">
    <source>
        <dbReference type="ARBA" id="ARBA00022452"/>
    </source>
</evidence>
<evidence type="ECO:0000259" key="17">
    <source>
        <dbReference type="Pfam" id="PF07715"/>
    </source>
</evidence>
<comment type="subcellular location">
    <subcellularLocation>
        <location evidence="1 12">Cell outer membrane</location>
        <topology evidence="1 12">Multi-pass membrane protein</topology>
    </subcellularLocation>
</comment>
<keyword evidence="11 12" id="KW-0998">Cell outer membrane</keyword>
<feature type="chain" id="PRO_5045050308" evidence="15">
    <location>
        <begin position="32"/>
        <end position="899"/>
    </location>
</feature>
<keyword evidence="19" id="KW-1185">Reference proteome</keyword>
<evidence type="ECO:0000256" key="14">
    <source>
        <dbReference type="RuleBase" id="RU003357"/>
    </source>
</evidence>
<keyword evidence="5 12" id="KW-0812">Transmembrane</keyword>
<keyword evidence="18" id="KW-0675">Receptor</keyword>
<feature type="domain" description="TonB-dependent receptor plug" evidence="17">
    <location>
        <begin position="63"/>
        <end position="171"/>
    </location>
</feature>
<protein>
    <submittedName>
        <fullName evidence="18">TonB-dependent receptor</fullName>
    </submittedName>
</protein>
<keyword evidence="8" id="KW-0406">Ion transport</keyword>
<keyword evidence="6 15" id="KW-0732">Signal</keyword>
<evidence type="ECO:0000256" key="9">
    <source>
        <dbReference type="ARBA" id="ARBA00023077"/>
    </source>
</evidence>
<keyword evidence="2 12" id="KW-0813">Transport</keyword>
<name>A0ABS7JRS3_9SPHN</name>
<keyword evidence="9 14" id="KW-0798">TonB box</keyword>
<keyword evidence="3 12" id="KW-1134">Transmembrane beta strand</keyword>
<dbReference type="InterPro" id="IPR000531">
    <property type="entry name" value="Beta-barrel_TonB"/>
</dbReference>
<dbReference type="Proteomes" id="UP000782554">
    <property type="component" value="Unassembled WGS sequence"/>
</dbReference>
<dbReference type="InterPro" id="IPR012910">
    <property type="entry name" value="Plug_dom"/>
</dbReference>
<evidence type="ECO:0000313" key="18">
    <source>
        <dbReference type="EMBL" id="MBX7500345.1"/>
    </source>
</evidence>
<dbReference type="InterPro" id="IPR010917">
    <property type="entry name" value="TonB_rcpt_CS"/>
</dbReference>
<dbReference type="Gene3D" id="2.40.170.20">
    <property type="entry name" value="TonB-dependent receptor, beta-barrel domain"/>
    <property type="match status" value="2"/>
</dbReference>
<sequence>MKFTAFGRTATVRTALLTGAAALVLPAAAQAQDADTDGEDTETAAPANGNVIVVTATKREQTLQETPVAVSVTSAETIERAQIRDIADLATVVPSLRVSQNQSAFATSYSVRGFGTDGNNIGLEPSVAMFVDGVYRSRAISQISDLPDIQRVEVLRGPQSTLFGKNASAGVISIVTKEPQFDFGGMVEASYGNYDAMVAKGFVTGPISDSIAFSVGAGINKRDGFLTNGVNGEDINDRNRWFTRGQLLFDNGGPLRVRVIGDYDKIKERCCGVLNVAPSAELGAIQLLGGQVNDFRNNPDGDVIYTDVDPINEIENYGISGQVDYEFGPITMTSITAYRETHLSADQDVDFTSLPAVTGANIGDADINTFTQELRFASDFDGPFNFLVGGYYFDERVDTSDSIVFGPAFRPYANLLLQGATGGTQTVDTLEATLSALNGTDYTGQFFANGQGFFNNIVQDNEAFSVFGNVDFEITDRLVLTLGANYTKDKKQIVTNSVSTDVFSNIDLVQSGNTAITRQGIALGAGQALGLPAGTPATAAQVQTLIGIIGLDAFNQLIAGPAQAFADANDANPAVNPLLALRPFQFLPPMQNCPNSIEDCATDDDDWSWNVRLAYEVTPTLNVYASWATGYKAPSFNLSRDSRPLPTDFAALQAAGLGVVNLRPGTRFAAAENSEVIELGIKGNWSRAAANLTFFRQSIEDFQANTFTGTSFILSNAGKQETFGVEFDGQFYASNELTLSLGMTYLDATYDSFPNSPVGDLTGEPVAGVPELSAVFGAQYDKEINSNGDHIILRGDFSYQSPVQVTDGLTNYIVVDPATGARDFGPARDAARAYTREVNNLNASLTYAFDMGLELSVWGRNLLDDRYLTTVFPAVAQGKAVSGYPNQPRTYGVAARMRF</sequence>
<dbReference type="RefSeq" id="WP_221600521.1">
    <property type="nucleotide sequence ID" value="NZ_JAIGNU010000001.1"/>
</dbReference>
<dbReference type="InterPro" id="IPR036942">
    <property type="entry name" value="Beta-barrel_TonB_sf"/>
</dbReference>
<comment type="caution">
    <text evidence="18">The sequence shown here is derived from an EMBL/GenBank/DDBJ whole genome shotgun (WGS) entry which is preliminary data.</text>
</comment>
<organism evidence="18 19">
    <name type="scientific">Qipengyuania mesophila</name>
    <dbReference type="NCBI Taxonomy" id="2867246"/>
    <lineage>
        <taxon>Bacteria</taxon>
        <taxon>Pseudomonadati</taxon>
        <taxon>Pseudomonadota</taxon>
        <taxon>Alphaproteobacteria</taxon>
        <taxon>Sphingomonadales</taxon>
        <taxon>Erythrobacteraceae</taxon>
        <taxon>Qipengyuania</taxon>
    </lineage>
</organism>
<evidence type="ECO:0000313" key="19">
    <source>
        <dbReference type="Proteomes" id="UP000782554"/>
    </source>
</evidence>
<evidence type="ECO:0000256" key="4">
    <source>
        <dbReference type="ARBA" id="ARBA00022496"/>
    </source>
</evidence>
<evidence type="ECO:0000256" key="6">
    <source>
        <dbReference type="ARBA" id="ARBA00022729"/>
    </source>
</evidence>
<feature type="signal peptide" evidence="15">
    <location>
        <begin position="1"/>
        <end position="31"/>
    </location>
</feature>
<evidence type="ECO:0000256" key="1">
    <source>
        <dbReference type="ARBA" id="ARBA00004571"/>
    </source>
</evidence>
<keyword evidence="10 12" id="KW-0472">Membrane</keyword>
<feature type="short sequence motif" description="TonB C-terminal box" evidence="13">
    <location>
        <begin position="882"/>
        <end position="899"/>
    </location>
</feature>
<evidence type="ECO:0000256" key="8">
    <source>
        <dbReference type="ARBA" id="ARBA00023065"/>
    </source>
</evidence>
<dbReference type="EMBL" id="JAIGNU010000001">
    <property type="protein sequence ID" value="MBX7500345.1"/>
    <property type="molecule type" value="Genomic_DNA"/>
</dbReference>
<evidence type="ECO:0000259" key="16">
    <source>
        <dbReference type="Pfam" id="PF00593"/>
    </source>
</evidence>
<evidence type="ECO:0000256" key="12">
    <source>
        <dbReference type="PROSITE-ProRule" id="PRU01360"/>
    </source>
</evidence>
<dbReference type="Pfam" id="PF07715">
    <property type="entry name" value="Plug"/>
    <property type="match status" value="1"/>
</dbReference>